<evidence type="ECO:0000256" key="6">
    <source>
        <dbReference type="SAM" id="MobiDB-lite"/>
    </source>
</evidence>
<dbReference type="SUPFAM" id="SSF88659">
    <property type="entry name" value="Sigma3 and sigma4 domains of RNA polymerase sigma factors"/>
    <property type="match status" value="1"/>
</dbReference>
<keyword evidence="3" id="KW-0731">Sigma factor</keyword>
<feature type="region of interest" description="Disordered" evidence="6">
    <location>
        <begin position="101"/>
        <end position="194"/>
    </location>
</feature>
<evidence type="ECO:0000259" key="7">
    <source>
        <dbReference type="Pfam" id="PF04542"/>
    </source>
</evidence>
<feature type="domain" description="RNA polymerase sigma-70 region 2" evidence="7">
    <location>
        <begin position="1"/>
        <end position="65"/>
    </location>
</feature>
<feature type="compositionally biased region" description="Basic and acidic residues" evidence="6">
    <location>
        <begin position="118"/>
        <end position="127"/>
    </location>
</feature>
<dbReference type="NCBIfam" id="TIGR02937">
    <property type="entry name" value="sigma70-ECF"/>
    <property type="match status" value="1"/>
</dbReference>
<evidence type="ECO:0000313" key="10">
    <source>
        <dbReference type="Proteomes" id="UP001138997"/>
    </source>
</evidence>
<keyword evidence="5" id="KW-0804">Transcription</keyword>
<evidence type="ECO:0000256" key="5">
    <source>
        <dbReference type="ARBA" id="ARBA00023163"/>
    </source>
</evidence>
<keyword evidence="2" id="KW-0805">Transcription regulation</keyword>
<comment type="similarity">
    <text evidence="1">Belongs to the sigma-70 factor family. ECF subfamily.</text>
</comment>
<dbReference type="InterPro" id="IPR014284">
    <property type="entry name" value="RNA_pol_sigma-70_dom"/>
</dbReference>
<gene>
    <name evidence="9" type="ORF">LR394_03615</name>
</gene>
<dbReference type="Pfam" id="PF04542">
    <property type="entry name" value="Sigma70_r2"/>
    <property type="match status" value="1"/>
</dbReference>
<dbReference type="Gene3D" id="1.10.10.10">
    <property type="entry name" value="Winged helix-like DNA-binding domain superfamily/Winged helix DNA-binding domain"/>
    <property type="match status" value="1"/>
</dbReference>
<dbReference type="AlphaFoldDB" id="A0A9X1N9D5"/>
<comment type="caution">
    <text evidence="9">The sequence shown here is derived from an EMBL/GenBank/DDBJ whole genome shotgun (WGS) entry which is preliminary data.</text>
</comment>
<proteinExistence type="inferred from homology"/>
<name>A0A9X1N9D5_9ACTN</name>
<dbReference type="InterPro" id="IPR039425">
    <property type="entry name" value="RNA_pol_sigma-70-like"/>
</dbReference>
<dbReference type="InterPro" id="IPR036388">
    <property type="entry name" value="WH-like_DNA-bd_sf"/>
</dbReference>
<feature type="region of interest" description="Disordered" evidence="6">
    <location>
        <begin position="65"/>
        <end position="86"/>
    </location>
</feature>
<dbReference type="InterPro" id="IPR013249">
    <property type="entry name" value="RNA_pol_sigma70_r4_t2"/>
</dbReference>
<dbReference type="Pfam" id="PF08281">
    <property type="entry name" value="Sigma70_r4_2"/>
    <property type="match status" value="1"/>
</dbReference>
<dbReference type="EMBL" id="JAJOMB010000002">
    <property type="protein sequence ID" value="MCD5309968.1"/>
    <property type="molecule type" value="Genomic_DNA"/>
</dbReference>
<dbReference type="Proteomes" id="UP001138997">
    <property type="component" value="Unassembled WGS sequence"/>
</dbReference>
<evidence type="ECO:0000256" key="3">
    <source>
        <dbReference type="ARBA" id="ARBA00023082"/>
    </source>
</evidence>
<dbReference type="Gene3D" id="1.10.1740.10">
    <property type="match status" value="1"/>
</dbReference>
<protein>
    <submittedName>
        <fullName evidence="9">Sigma-70 family RNA polymerase sigma factor</fullName>
    </submittedName>
</protein>
<evidence type="ECO:0000256" key="2">
    <source>
        <dbReference type="ARBA" id="ARBA00023015"/>
    </source>
</evidence>
<dbReference type="InterPro" id="IPR013325">
    <property type="entry name" value="RNA_pol_sigma_r2"/>
</dbReference>
<reference evidence="9" key="1">
    <citation type="submission" date="2021-11" db="EMBL/GenBank/DDBJ databases">
        <title>Streptomyces corallinus and Kineosporia corallina sp. nov., two new coral-derived marine actinobacteria.</title>
        <authorList>
            <person name="Buangrab K."/>
            <person name="Sutthacheep M."/>
            <person name="Yeemin T."/>
            <person name="Harunari E."/>
            <person name="Igarashi Y."/>
            <person name="Sripreechasak P."/>
            <person name="Kanchanasin P."/>
            <person name="Tanasupawat S."/>
            <person name="Phongsopitanun W."/>
        </authorList>
    </citation>
    <scope>NUCLEOTIDE SEQUENCE</scope>
    <source>
        <strain evidence="9">JCM 31032</strain>
    </source>
</reference>
<accession>A0A9X1N9D5</accession>
<evidence type="ECO:0000259" key="8">
    <source>
        <dbReference type="Pfam" id="PF08281"/>
    </source>
</evidence>
<keyword evidence="4" id="KW-0238">DNA-binding</keyword>
<dbReference type="InterPro" id="IPR013324">
    <property type="entry name" value="RNA_pol_sigma_r3/r4-like"/>
</dbReference>
<dbReference type="GO" id="GO:0006352">
    <property type="term" value="P:DNA-templated transcription initiation"/>
    <property type="evidence" value="ECO:0007669"/>
    <property type="project" value="InterPro"/>
</dbReference>
<dbReference type="InterPro" id="IPR007627">
    <property type="entry name" value="RNA_pol_sigma70_r2"/>
</dbReference>
<dbReference type="GO" id="GO:0003677">
    <property type="term" value="F:DNA binding"/>
    <property type="evidence" value="ECO:0007669"/>
    <property type="project" value="UniProtKB-KW"/>
</dbReference>
<feature type="compositionally biased region" description="Basic and acidic residues" evidence="6">
    <location>
        <begin position="151"/>
        <end position="179"/>
    </location>
</feature>
<keyword evidence="10" id="KW-1185">Reference proteome</keyword>
<organism evidence="9 10">
    <name type="scientific">Kineosporia babensis</name>
    <dbReference type="NCBI Taxonomy" id="499548"/>
    <lineage>
        <taxon>Bacteria</taxon>
        <taxon>Bacillati</taxon>
        <taxon>Actinomycetota</taxon>
        <taxon>Actinomycetes</taxon>
        <taxon>Kineosporiales</taxon>
        <taxon>Kineosporiaceae</taxon>
        <taxon>Kineosporia</taxon>
    </lineage>
</organism>
<evidence type="ECO:0000256" key="4">
    <source>
        <dbReference type="ARBA" id="ARBA00023125"/>
    </source>
</evidence>
<feature type="domain" description="RNA polymerase sigma factor 70 region 4 type 2" evidence="8">
    <location>
        <begin position="215"/>
        <end position="256"/>
    </location>
</feature>
<sequence length="271" mass="28733">MVERHGPTVLRVCRAVVGPVAAAEDAWSETFLAALQAYPDLAPDSNVEAWLVTIAHRKAVNQLRHFSRRPGPLPLPADGNDPPERPAAVNEVAFAHILAVGPGDERPHRPACPEPSDNSDHPGHPGRSDLAGWSGHPAPATNPERAGQASHADRPDHTGHLDRTDSDHAVHAGRSDRSGRPSGRAASPVDPSRLSRAADLAAPHQDNALDPWPAVLALPLRQRQAVAYHHVAGLPYTEVAAVLGCSVVAARRAASDGIASLRIILQQQETS</sequence>
<evidence type="ECO:0000313" key="9">
    <source>
        <dbReference type="EMBL" id="MCD5309968.1"/>
    </source>
</evidence>
<dbReference type="PANTHER" id="PTHR43133:SF8">
    <property type="entry name" value="RNA POLYMERASE SIGMA FACTOR HI_1459-RELATED"/>
    <property type="match status" value="1"/>
</dbReference>
<dbReference type="SUPFAM" id="SSF88946">
    <property type="entry name" value="Sigma2 domain of RNA polymerase sigma factors"/>
    <property type="match status" value="1"/>
</dbReference>
<evidence type="ECO:0000256" key="1">
    <source>
        <dbReference type="ARBA" id="ARBA00010641"/>
    </source>
</evidence>
<dbReference type="PANTHER" id="PTHR43133">
    <property type="entry name" value="RNA POLYMERASE ECF-TYPE SIGMA FACTO"/>
    <property type="match status" value="1"/>
</dbReference>
<dbReference type="GO" id="GO:0016987">
    <property type="term" value="F:sigma factor activity"/>
    <property type="evidence" value="ECO:0007669"/>
    <property type="project" value="UniProtKB-KW"/>
</dbReference>